<sequence length="85" mass="9692">MDVYNTASPAPTIRSHPFKAGNTAVAKKPRLAAGFFLVPLNRAGSLQRYLSNPDWDLQELRVAHRLVNDHMRATSCRPYRPYHPY</sequence>
<accession>A0A381Z232</accession>
<organism evidence="1">
    <name type="scientific">marine metagenome</name>
    <dbReference type="NCBI Taxonomy" id="408172"/>
    <lineage>
        <taxon>unclassified sequences</taxon>
        <taxon>metagenomes</taxon>
        <taxon>ecological metagenomes</taxon>
    </lineage>
</organism>
<dbReference type="EMBL" id="UINC01019666">
    <property type="protein sequence ID" value="SVA83346.1"/>
    <property type="molecule type" value="Genomic_DNA"/>
</dbReference>
<proteinExistence type="predicted"/>
<protein>
    <submittedName>
        <fullName evidence="1">Uncharacterized protein</fullName>
    </submittedName>
</protein>
<evidence type="ECO:0000313" key="1">
    <source>
        <dbReference type="EMBL" id="SVA83346.1"/>
    </source>
</evidence>
<reference evidence="1" key="1">
    <citation type="submission" date="2018-05" db="EMBL/GenBank/DDBJ databases">
        <authorList>
            <person name="Lanie J.A."/>
            <person name="Ng W.-L."/>
            <person name="Kazmierczak K.M."/>
            <person name="Andrzejewski T.M."/>
            <person name="Davidsen T.M."/>
            <person name="Wayne K.J."/>
            <person name="Tettelin H."/>
            <person name="Glass J.I."/>
            <person name="Rusch D."/>
            <person name="Podicherti R."/>
            <person name="Tsui H.-C.T."/>
            <person name="Winkler M.E."/>
        </authorList>
    </citation>
    <scope>NUCLEOTIDE SEQUENCE</scope>
</reference>
<feature type="non-terminal residue" evidence="1">
    <location>
        <position position="85"/>
    </location>
</feature>
<gene>
    <name evidence="1" type="ORF">METZ01_LOCUS136200</name>
</gene>
<dbReference type="AlphaFoldDB" id="A0A381Z232"/>
<name>A0A381Z232_9ZZZZ</name>